<dbReference type="AlphaFoldDB" id="A0A8S3UWC9"/>
<comment type="caution">
    <text evidence="1">The sequence shown here is derived from an EMBL/GenBank/DDBJ whole genome shotgun (WGS) entry which is preliminary data.</text>
</comment>
<evidence type="ECO:0000313" key="1">
    <source>
        <dbReference type="EMBL" id="CAG2245538.1"/>
    </source>
</evidence>
<dbReference type="EMBL" id="CAJPWZ010002776">
    <property type="protein sequence ID" value="CAG2245538.1"/>
    <property type="molecule type" value="Genomic_DNA"/>
</dbReference>
<dbReference type="SUPFAM" id="SSF55797">
    <property type="entry name" value="PR-1-like"/>
    <property type="match status" value="1"/>
</dbReference>
<keyword evidence="2" id="KW-1185">Reference proteome</keyword>
<reference evidence="1" key="1">
    <citation type="submission" date="2021-03" db="EMBL/GenBank/DDBJ databases">
        <authorList>
            <person name="Bekaert M."/>
        </authorList>
    </citation>
    <scope>NUCLEOTIDE SEQUENCE</scope>
</reference>
<name>A0A8S3UWC9_MYTED</name>
<dbReference type="Gene3D" id="3.40.33.10">
    <property type="entry name" value="CAP"/>
    <property type="match status" value="1"/>
</dbReference>
<organism evidence="1 2">
    <name type="scientific">Mytilus edulis</name>
    <name type="common">Blue mussel</name>
    <dbReference type="NCBI Taxonomy" id="6550"/>
    <lineage>
        <taxon>Eukaryota</taxon>
        <taxon>Metazoa</taxon>
        <taxon>Spiralia</taxon>
        <taxon>Lophotrochozoa</taxon>
        <taxon>Mollusca</taxon>
        <taxon>Bivalvia</taxon>
        <taxon>Autobranchia</taxon>
        <taxon>Pteriomorphia</taxon>
        <taxon>Mytilida</taxon>
        <taxon>Mytiloidea</taxon>
        <taxon>Mytilidae</taxon>
        <taxon>Mytilinae</taxon>
        <taxon>Mytilus</taxon>
    </lineage>
</organism>
<gene>
    <name evidence="1" type="ORF">MEDL_57553</name>
</gene>
<dbReference type="Proteomes" id="UP000683360">
    <property type="component" value="Unassembled WGS sequence"/>
</dbReference>
<evidence type="ECO:0000313" key="2">
    <source>
        <dbReference type="Proteomes" id="UP000683360"/>
    </source>
</evidence>
<evidence type="ECO:0008006" key="3">
    <source>
        <dbReference type="Google" id="ProtNLM"/>
    </source>
</evidence>
<sequence>MVNCELFKSTEKDLVPEKMNIGFSKDGSIDSIILEWFREIRHFIPNFMTCLDVDSCRRFMTMINSQYTQIGCAYTHQCMINNKKASVLICLYDGGEILIQPNLKRGSPCTKCSDAEGFCDNGLCVPCDTSSELCEPCKNPEQYYDYDICGPVTESECLSDDEEERTLLREFCPEQCTCKKFANATVQGASSSYDVDYLDS</sequence>
<accession>A0A8S3UWC9</accession>
<dbReference type="InterPro" id="IPR035940">
    <property type="entry name" value="CAP_sf"/>
</dbReference>
<proteinExistence type="predicted"/>
<dbReference type="OrthoDB" id="10026604at2759"/>
<protein>
    <recommendedName>
        <fullName evidence="3">SCP domain-containing protein</fullName>
    </recommendedName>
</protein>